<dbReference type="InterPro" id="IPR002669">
    <property type="entry name" value="UreD"/>
</dbReference>
<proteinExistence type="inferred from homology"/>
<dbReference type="HAMAP" id="MF_01384">
    <property type="entry name" value="UreD"/>
    <property type="match status" value="1"/>
</dbReference>
<dbReference type="Proteomes" id="UP001176806">
    <property type="component" value="Unassembled WGS sequence"/>
</dbReference>
<dbReference type="PANTHER" id="PTHR33643:SF1">
    <property type="entry name" value="UREASE ACCESSORY PROTEIN D"/>
    <property type="match status" value="1"/>
</dbReference>
<evidence type="ECO:0000313" key="4">
    <source>
        <dbReference type="EMBL" id="MDO5973629.1"/>
    </source>
</evidence>
<gene>
    <name evidence="3" type="primary">ureD</name>
    <name evidence="4" type="ORF">Q4Q40_05490</name>
</gene>
<evidence type="ECO:0000256" key="3">
    <source>
        <dbReference type="HAMAP-Rule" id="MF_01384"/>
    </source>
</evidence>
<comment type="subunit">
    <text evidence="3">UreD, UreF and UreG form a complex that acts as a GTP-hydrolysis-dependent molecular chaperone, activating the urease apoprotein by helping to assemble the nickel containing metallocenter of UreC. The UreE protein probably delivers the nickel.</text>
</comment>
<comment type="caution">
    <text evidence="4">The sequence shown here is derived from an EMBL/GenBank/DDBJ whole genome shotgun (WGS) entry which is preliminary data.</text>
</comment>
<keyword evidence="3" id="KW-0996">Nickel insertion</keyword>
<dbReference type="EMBL" id="JAUOEL010000002">
    <property type="protein sequence ID" value="MDO5973629.1"/>
    <property type="molecule type" value="Genomic_DNA"/>
</dbReference>
<keyword evidence="2 3" id="KW-0143">Chaperone</keyword>
<evidence type="ECO:0000256" key="1">
    <source>
        <dbReference type="ARBA" id="ARBA00007177"/>
    </source>
</evidence>
<evidence type="ECO:0000313" key="5">
    <source>
        <dbReference type="Proteomes" id="UP001176806"/>
    </source>
</evidence>
<evidence type="ECO:0000256" key="2">
    <source>
        <dbReference type="ARBA" id="ARBA00023186"/>
    </source>
</evidence>
<organism evidence="4 5">
    <name type="scientific">Flavivirga jejuensis</name>
    <dbReference type="NCBI Taxonomy" id="870487"/>
    <lineage>
        <taxon>Bacteria</taxon>
        <taxon>Pseudomonadati</taxon>
        <taxon>Bacteroidota</taxon>
        <taxon>Flavobacteriia</taxon>
        <taxon>Flavobacteriales</taxon>
        <taxon>Flavobacteriaceae</taxon>
        <taxon>Flavivirga</taxon>
    </lineage>
</organism>
<accession>A0ABT8WKW6</accession>
<reference evidence="4" key="1">
    <citation type="submission" date="2023-07" db="EMBL/GenBank/DDBJ databases">
        <title>Two novel species in the genus Flavivirga.</title>
        <authorList>
            <person name="Kwon K."/>
        </authorList>
    </citation>
    <scope>NUCLEOTIDE SEQUENCE</scope>
    <source>
        <strain evidence="4">KACC 14158</strain>
    </source>
</reference>
<dbReference type="RefSeq" id="WP_303300736.1">
    <property type="nucleotide sequence ID" value="NZ_BAABDA010000051.1"/>
</dbReference>
<comment type="function">
    <text evidence="3">Required for maturation of urease via the functional incorporation of the urease nickel metallocenter.</text>
</comment>
<name>A0ABT8WKW6_9FLAO</name>
<keyword evidence="5" id="KW-1185">Reference proteome</keyword>
<comment type="subcellular location">
    <subcellularLocation>
        <location evidence="3">Cytoplasm</location>
    </subcellularLocation>
</comment>
<protein>
    <recommendedName>
        <fullName evidence="3">Urease accessory protein UreD</fullName>
    </recommendedName>
</protein>
<keyword evidence="3" id="KW-0963">Cytoplasm</keyword>
<sequence length="259" mass="30177">MISKVHIETHEKNGVTKLKSAFFTTPFKVVDIREDKKNTLLELILMSASPGILDEDELYFDYLLHKNSKLELTSQSFQRLFTMKKRAIQTTNVTLKENASLFYLPQPCVPHKASNFKSTNHIYLEKNTTLIWGEILTCGRKIKNEIFEFTNYQNITKVYKENKLILFENLYLNPTESNPMHLGQFEGYTHQLSLIFLNDSSNIDTLKTKIYNYLETKDCLFGASETPTNGIIVKILHFKAEKLMQWMKALTNIIKDDRF</sequence>
<comment type="similarity">
    <text evidence="1 3">Belongs to the UreD family.</text>
</comment>
<dbReference type="Pfam" id="PF01774">
    <property type="entry name" value="UreD"/>
    <property type="match status" value="1"/>
</dbReference>
<dbReference type="PANTHER" id="PTHR33643">
    <property type="entry name" value="UREASE ACCESSORY PROTEIN D"/>
    <property type="match status" value="1"/>
</dbReference>